<feature type="transmembrane region" description="Helical" evidence="2">
    <location>
        <begin position="6"/>
        <end position="25"/>
    </location>
</feature>
<evidence type="ECO:0000256" key="1">
    <source>
        <dbReference type="SAM" id="Coils"/>
    </source>
</evidence>
<name>A0ABP3V4Y0_9CLOT</name>
<evidence type="ECO:0000313" key="4">
    <source>
        <dbReference type="Proteomes" id="UP001501510"/>
    </source>
</evidence>
<dbReference type="RefSeq" id="WP_343763737.1">
    <property type="nucleotide sequence ID" value="NZ_BAAACG010000019.1"/>
</dbReference>
<keyword evidence="2" id="KW-0812">Transmembrane</keyword>
<organism evidence="3 4">
    <name type="scientific">Clostridium oceanicum</name>
    <dbReference type="NCBI Taxonomy" id="1543"/>
    <lineage>
        <taxon>Bacteria</taxon>
        <taxon>Bacillati</taxon>
        <taxon>Bacillota</taxon>
        <taxon>Clostridia</taxon>
        <taxon>Eubacteriales</taxon>
        <taxon>Clostridiaceae</taxon>
        <taxon>Clostridium</taxon>
    </lineage>
</organism>
<proteinExistence type="predicted"/>
<dbReference type="EMBL" id="BAAACG010000019">
    <property type="protein sequence ID" value="GAA0746730.1"/>
    <property type="molecule type" value="Genomic_DNA"/>
</dbReference>
<dbReference type="Proteomes" id="UP001501510">
    <property type="component" value="Unassembled WGS sequence"/>
</dbReference>
<comment type="caution">
    <text evidence="3">The sequence shown here is derived from an EMBL/GenBank/DDBJ whole genome shotgun (WGS) entry which is preliminary data.</text>
</comment>
<accession>A0ABP3V4Y0</accession>
<gene>
    <name evidence="3" type="ORF">GCM10008906_34700</name>
</gene>
<keyword evidence="2" id="KW-0472">Membrane</keyword>
<evidence type="ECO:0000256" key="2">
    <source>
        <dbReference type="SAM" id="Phobius"/>
    </source>
</evidence>
<reference evidence="4" key="1">
    <citation type="journal article" date="2019" name="Int. J. Syst. Evol. Microbiol.">
        <title>The Global Catalogue of Microorganisms (GCM) 10K type strain sequencing project: providing services to taxonomists for standard genome sequencing and annotation.</title>
        <authorList>
            <consortium name="The Broad Institute Genomics Platform"/>
            <consortium name="The Broad Institute Genome Sequencing Center for Infectious Disease"/>
            <person name="Wu L."/>
            <person name="Ma J."/>
        </authorList>
    </citation>
    <scope>NUCLEOTIDE SEQUENCE [LARGE SCALE GENOMIC DNA]</scope>
    <source>
        <strain evidence="4">JCM 1407</strain>
    </source>
</reference>
<keyword evidence="2" id="KW-1133">Transmembrane helix</keyword>
<evidence type="ECO:0000313" key="3">
    <source>
        <dbReference type="EMBL" id="GAA0746730.1"/>
    </source>
</evidence>
<keyword evidence="4" id="KW-1185">Reference proteome</keyword>
<keyword evidence="1" id="KW-0175">Coiled coil</keyword>
<sequence>MRKSDSRVIIVVFSIIIMVGLSFFNNHRIKDYNNKNSQLKNQLSELKKKNNSLNSKKNKLTKDYNNIKEKMKALN</sequence>
<feature type="coiled-coil region" evidence="1">
    <location>
        <begin position="29"/>
        <end position="70"/>
    </location>
</feature>
<protein>
    <submittedName>
        <fullName evidence="3">Uncharacterized protein</fullName>
    </submittedName>
</protein>